<evidence type="ECO:0000313" key="8">
    <source>
        <dbReference type="EMBL" id="KAL3636090.1"/>
    </source>
</evidence>
<keyword evidence="9" id="KW-1185">Reference proteome</keyword>
<evidence type="ECO:0000259" key="7">
    <source>
        <dbReference type="PROSITE" id="PS51032"/>
    </source>
</evidence>
<dbReference type="PANTHER" id="PTHR31194:SF202">
    <property type="entry name" value="ETHYLENE-RESPONSIVE TRANSCRIPTION FACTOR ERF070"/>
    <property type="match status" value="1"/>
</dbReference>
<dbReference type="InterPro" id="IPR016177">
    <property type="entry name" value="DNA-bd_dom_sf"/>
</dbReference>
<dbReference type="PANTHER" id="PTHR31194">
    <property type="entry name" value="SHN SHINE , DNA BINDING / TRANSCRIPTION FACTOR"/>
    <property type="match status" value="1"/>
</dbReference>
<protein>
    <recommendedName>
        <fullName evidence="7">AP2/ERF domain-containing protein</fullName>
    </recommendedName>
</protein>
<evidence type="ECO:0000313" key="9">
    <source>
        <dbReference type="Proteomes" id="UP001632038"/>
    </source>
</evidence>
<keyword evidence="3" id="KW-0238">DNA-binding</keyword>
<feature type="region of interest" description="Disordered" evidence="6">
    <location>
        <begin position="156"/>
        <end position="199"/>
    </location>
</feature>
<evidence type="ECO:0000256" key="3">
    <source>
        <dbReference type="ARBA" id="ARBA00023125"/>
    </source>
</evidence>
<feature type="compositionally biased region" description="Polar residues" evidence="6">
    <location>
        <begin position="160"/>
        <end position="175"/>
    </location>
</feature>
<dbReference type="SUPFAM" id="SSF54171">
    <property type="entry name" value="DNA-binding domain"/>
    <property type="match status" value="1"/>
</dbReference>
<dbReference type="Pfam" id="PF00847">
    <property type="entry name" value="AP2"/>
    <property type="match status" value="1"/>
</dbReference>
<accession>A0ABD3D1F5</accession>
<dbReference type="CDD" id="cd00018">
    <property type="entry name" value="AP2"/>
    <property type="match status" value="1"/>
</dbReference>
<organism evidence="8 9">
    <name type="scientific">Castilleja foliolosa</name>
    <dbReference type="NCBI Taxonomy" id="1961234"/>
    <lineage>
        <taxon>Eukaryota</taxon>
        <taxon>Viridiplantae</taxon>
        <taxon>Streptophyta</taxon>
        <taxon>Embryophyta</taxon>
        <taxon>Tracheophyta</taxon>
        <taxon>Spermatophyta</taxon>
        <taxon>Magnoliopsida</taxon>
        <taxon>eudicotyledons</taxon>
        <taxon>Gunneridae</taxon>
        <taxon>Pentapetalae</taxon>
        <taxon>asterids</taxon>
        <taxon>lamiids</taxon>
        <taxon>Lamiales</taxon>
        <taxon>Orobanchaceae</taxon>
        <taxon>Pedicularideae</taxon>
        <taxon>Castillejinae</taxon>
        <taxon>Castilleja</taxon>
    </lineage>
</organism>
<proteinExistence type="predicted"/>
<comment type="caution">
    <text evidence="8">The sequence shown here is derived from an EMBL/GenBank/DDBJ whole genome shotgun (WGS) entry which is preliminary data.</text>
</comment>
<dbReference type="InterPro" id="IPR050913">
    <property type="entry name" value="AP2/ERF_ERF"/>
</dbReference>
<name>A0ABD3D1F5_9LAMI</name>
<evidence type="ECO:0000256" key="2">
    <source>
        <dbReference type="ARBA" id="ARBA00023015"/>
    </source>
</evidence>
<evidence type="ECO:0000256" key="1">
    <source>
        <dbReference type="ARBA" id="ARBA00004123"/>
    </source>
</evidence>
<keyword evidence="2" id="KW-0805">Transcription regulation</keyword>
<dbReference type="GO" id="GO:0003677">
    <property type="term" value="F:DNA binding"/>
    <property type="evidence" value="ECO:0007669"/>
    <property type="project" value="UniProtKB-KW"/>
</dbReference>
<dbReference type="Gene3D" id="3.30.730.10">
    <property type="entry name" value="AP2/ERF domain"/>
    <property type="match status" value="1"/>
</dbReference>
<dbReference type="AlphaFoldDB" id="A0ABD3D1F5"/>
<reference evidence="9" key="1">
    <citation type="journal article" date="2024" name="IScience">
        <title>Strigolactones Initiate the Formation of Haustorium-like Structures in Castilleja.</title>
        <authorList>
            <person name="Buerger M."/>
            <person name="Peterson D."/>
            <person name="Chory J."/>
        </authorList>
    </citation>
    <scope>NUCLEOTIDE SEQUENCE [LARGE SCALE GENOMIC DNA]</scope>
</reference>
<keyword evidence="5" id="KW-0539">Nucleus</keyword>
<dbReference type="GO" id="GO:0005634">
    <property type="term" value="C:nucleus"/>
    <property type="evidence" value="ECO:0007669"/>
    <property type="project" value="UniProtKB-SubCell"/>
</dbReference>
<evidence type="ECO:0000256" key="4">
    <source>
        <dbReference type="ARBA" id="ARBA00023163"/>
    </source>
</evidence>
<dbReference type="InterPro" id="IPR001471">
    <property type="entry name" value="AP2/ERF_dom"/>
</dbReference>
<dbReference type="PRINTS" id="PR00367">
    <property type="entry name" value="ETHRSPELEMNT"/>
</dbReference>
<keyword evidence="4" id="KW-0804">Transcription</keyword>
<dbReference type="EMBL" id="JAVIJP010000027">
    <property type="protein sequence ID" value="KAL3636090.1"/>
    <property type="molecule type" value="Genomic_DNA"/>
</dbReference>
<dbReference type="Proteomes" id="UP001632038">
    <property type="component" value="Unassembled WGS sequence"/>
</dbReference>
<evidence type="ECO:0000256" key="6">
    <source>
        <dbReference type="SAM" id="MobiDB-lite"/>
    </source>
</evidence>
<comment type="subcellular location">
    <subcellularLocation>
        <location evidence="1">Nucleus</location>
    </subcellularLocation>
</comment>
<dbReference type="PROSITE" id="PS51032">
    <property type="entry name" value="AP2_ERF"/>
    <property type="match status" value="1"/>
</dbReference>
<dbReference type="InterPro" id="IPR036955">
    <property type="entry name" value="AP2/ERF_dom_sf"/>
</dbReference>
<feature type="domain" description="AP2/ERF" evidence="7">
    <location>
        <begin position="88"/>
        <end position="145"/>
    </location>
</feature>
<evidence type="ECO:0000256" key="5">
    <source>
        <dbReference type="ARBA" id="ARBA00023242"/>
    </source>
</evidence>
<sequence>MSRKIRAKPKPEPTRPMRKVRIIYDDPDVTDSSSDEGAGDEKKIKRVIHEVCFPIGDSSSKPLSLKKETTKMTFLPSSETSLTPDTVKYRGVRRRKWGKWAAEIRDPIQHKRVWLGTYNTAEEASRAYELKRLEFESLAKSVIVSKHVERVKQRPVYVSEDSSGSGPTHRPSPSSVLELECGPVNNNNNKVVEPKKDDCDPVTDVKTDIADNGVLSDELMELAKIGDEMDLEFGLDSLVVGEDDFGLMGGNLGIDDFLNCDLGFDDDLSGVLPDFDFDFDLDPSKEALDWMTDVPTFNLACP</sequence>
<dbReference type="SMART" id="SM00380">
    <property type="entry name" value="AP2"/>
    <property type="match status" value="1"/>
</dbReference>
<gene>
    <name evidence="8" type="ORF">CASFOL_020637</name>
</gene>